<proteinExistence type="predicted"/>
<comment type="caution">
    <text evidence="2">The sequence shown here is derived from an EMBL/GenBank/DDBJ whole genome shotgun (WGS) entry which is preliminary data.</text>
</comment>
<reference evidence="2 3" key="1">
    <citation type="journal article" date="2023" name="Elife">
        <title>Identification of key yeast species and microbe-microbe interactions impacting larval growth of Drosophila in the wild.</title>
        <authorList>
            <person name="Mure A."/>
            <person name="Sugiura Y."/>
            <person name="Maeda R."/>
            <person name="Honda K."/>
            <person name="Sakurai N."/>
            <person name="Takahashi Y."/>
            <person name="Watada M."/>
            <person name="Katoh T."/>
            <person name="Gotoh A."/>
            <person name="Gotoh Y."/>
            <person name="Taniguchi I."/>
            <person name="Nakamura K."/>
            <person name="Hayashi T."/>
            <person name="Katayama T."/>
            <person name="Uemura T."/>
            <person name="Hattori Y."/>
        </authorList>
    </citation>
    <scope>NUCLEOTIDE SEQUENCE [LARGE SCALE GENOMIC DNA]</scope>
    <source>
        <strain evidence="2 3">PK-24</strain>
    </source>
</reference>
<organism evidence="2 3">
    <name type="scientific">Pichia kluyveri</name>
    <name type="common">Yeast</name>
    <dbReference type="NCBI Taxonomy" id="36015"/>
    <lineage>
        <taxon>Eukaryota</taxon>
        <taxon>Fungi</taxon>
        <taxon>Dikarya</taxon>
        <taxon>Ascomycota</taxon>
        <taxon>Saccharomycotina</taxon>
        <taxon>Pichiomycetes</taxon>
        <taxon>Pichiales</taxon>
        <taxon>Pichiaceae</taxon>
        <taxon>Pichia</taxon>
    </lineage>
</organism>
<dbReference type="Proteomes" id="UP001378960">
    <property type="component" value="Unassembled WGS sequence"/>
</dbReference>
<keyword evidence="3" id="KW-1185">Reference proteome</keyword>
<keyword evidence="1" id="KW-0732">Signal</keyword>
<gene>
    <name evidence="2" type="ORF">DAPK24_045700</name>
</gene>
<evidence type="ECO:0000313" key="3">
    <source>
        <dbReference type="Proteomes" id="UP001378960"/>
    </source>
</evidence>
<feature type="chain" id="PRO_5043764310" evidence="1">
    <location>
        <begin position="22"/>
        <end position="177"/>
    </location>
</feature>
<evidence type="ECO:0000256" key="1">
    <source>
        <dbReference type="SAM" id="SignalP"/>
    </source>
</evidence>
<dbReference type="AlphaFoldDB" id="A0AAV5RA01"/>
<protein>
    <submittedName>
        <fullName evidence="2">Uncharacterized protein</fullName>
    </submittedName>
</protein>
<evidence type="ECO:0000313" key="2">
    <source>
        <dbReference type="EMBL" id="GMM47972.1"/>
    </source>
</evidence>
<name>A0AAV5RA01_PICKL</name>
<feature type="signal peptide" evidence="1">
    <location>
        <begin position="1"/>
        <end position="21"/>
    </location>
</feature>
<sequence>MKFSTLAKFITFIGTTIATSASTIVPTPPPTISSSSNATNNSCEHAIELFAISNNGTRTGISYYHEGAGINYLFLAGENSPVYTYNHCNNQIYSTFEENYKFFFSEVDGFVQFSVVGPNGDFTIDDSYLAIDGETSGWLACKNTSDPYNYSTNIPQLAFTGTSFTECEPIVVQAVAA</sequence>
<accession>A0AAV5RA01</accession>
<dbReference type="EMBL" id="BTGB01000009">
    <property type="protein sequence ID" value="GMM47972.1"/>
    <property type="molecule type" value="Genomic_DNA"/>
</dbReference>